<sequence length="97" mass="11293">SYEGFEREKPRVCKNGIRATRKAHLGFWRRSQSAKPIQHNGVDIGLKNVLNFHIGDNKNSIKTEWIMQEYIIIDINDSNNNKNDFGCAKYTKIQKKI</sequence>
<dbReference type="Proteomes" id="UP000583929">
    <property type="component" value="Unassembled WGS sequence"/>
</dbReference>
<evidence type="ECO:0000256" key="1">
    <source>
        <dbReference type="ARBA" id="ARBA00023015"/>
    </source>
</evidence>
<name>A0A7J6H0H6_CANSA</name>
<dbReference type="PANTHER" id="PTHR31719:SF43">
    <property type="entry name" value="NAC TRANSCRIPTION FACTOR 56"/>
    <property type="match status" value="1"/>
</dbReference>
<dbReference type="PROSITE" id="PS51005">
    <property type="entry name" value="NAC"/>
    <property type="match status" value="1"/>
</dbReference>
<dbReference type="Pfam" id="PF02365">
    <property type="entry name" value="NAM"/>
    <property type="match status" value="1"/>
</dbReference>
<evidence type="ECO:0000256" key="4">
    <source>
        <dbReference type="ARBA" id="ARBA00023242"/>
    </source>
</evidence>
<comment type="caution">
    <text evidence="6">The sequence shown here is derived from an EMBL/GenBank/DDBJ whole genome shotgun (WGS) entry which is preliminary data.</text>
</comment>
<reference evidence="6 7" key="1">
    <citation type="journal article" date="2020" name="bioRxiv">
        <title>Sequence and annotation of 42 cannabis genomes reveals extensive copy number variation in cannabinoid synthesis and pathogen resistance genes.</title>
        <authorList>
            <person name="Mckernan K.J."/>
            <person name="Helbert Y."/>
            <person name="Kane L.T."/>
            <person name="Ebling H."/>
            <person name="Zhang L."/>
            <person name="Liu B."/>
            <person name="Eaton Z."/>
            <person name="Mclaughlin S."/>
            <person name="Kingan S."/>
            <person name="Baybayan P."/>
            <person name="Concepcion G."/>
            <person name="Jordan M."/>
            <person name="Riva A."/>
            <person name="Barbazuk W."/>
            <person name="Harkins T."/>
        </authorList>
    </citation>
    <scope>NUCLEOTIDE SEQUENCE [LARGE SCALE GENOMIC DNA]</scope>
    <source>
        <strain evidence="7">cv. Jamaican Lion 4</strain>
        <tissue evidence="6">Leaf</tissue>
    </source>
</reference>
<evidence type="ECO:0000313" key="6">
    <source>
        <dbReference type="EMBL" id="KAF4388704.1"/>
    </source>
</evidence>
<gene>
    <name evidence="6" type="ORF">G4B88_018981</name>
</gene>
<keyword evidence="7" id="KW-1185">Reference proteome</keyword>
<keyword evidence="3" id="KW-0804">Transcription</keyword>
<organism evidence="6 7">
    <name type="scientific">Cannabis sativa</name>
    <name type="common">Hemp</name>
    <name type="synonym">Marijuana</name>
    <dbReference type="NCBI Taxonomy" id="3483"/>
    <lineage>
        <taxon>Eukaryota</taxon>
        <taxon>Viridiplantae</taxon>
        <taxon>Streptophyta</taxon>
        <taxon>Embryophyta</taxon>
        <taxon>Tracheophyta</taxon>
        <taxon>Spermatophyta</taxon>
        <taxon>Magnoliopsida</taxon>
        <taxon>eudicotyledons</taxon>
        <taxon>Gunneridae</taxon>
        <taxon>Pentapetalae</taxon>
        <taxon>rosids</taxon>
        <taxon>fabids</taxon>
        <taxon>Rosales</taxon>
        <taxon>Cannabaceae</taxon>
        <taxon>Cannabis</taxon>
    </lineage>
</organism>
<dbReference type="EMBL" id="JAATIQ010000072">
    <property type="protein sequence ID" value="KAF4388704.1"/>
    <property type="molecule type" value="Genomic_DNA"/>
</dbReference>
<keyword evidence="4" id="KW-0539">Nucleus</keyword>
<evidence type="ECO:0000256" key="2">
    <source>
        <dbReference type="ARBA" id="ARBA00023125"/>
    </source>
</evidence>
<dbReference type="SUPFAM" id="SSF101941">
    <property type="entry name" value="NAC domain"/>
    <property type="match status" value="1"/>
</dbReference>
<dbReference type="Gene3D" id="2.170.150.80">
    <property type="entry name" value="NAC domain"/>
    <property type="match status" value="1"/>
</dbReference>
<proteinExistence type="predicted"/>
<evidence type="ECO:0000256" key="3">
    <source>
        <dbReference type="ARBA" id="ARBA00023163"/>
    </source>
</evidence>
<dbReference type="AlphaFoldDB" id="A0A7J6H0H6"/>
<dbReference type="GO" id="GO:0003677">
    <property type="term" value="F:DNA binding"/>
    <property type="evidence" value="ECO:0007669"/>
    <property type="project" value="UniProtKB-KW"/>
</dbReference>
<dbReference type="PANTHER" id="PTHR31719">
    <property type="entry name" value="NAC TRANSCRIPTION FACTOR 56"/>
    <property type="match status" value="1"/>
</dbReference>
<protein>
    <recommendedName>
        <fullName evidence="5">NAC domain-containing protein</fullName>
    </recommendedName>
</protein>
<keyword evidence="2" id="KW-0238">DNA-binding</keyword>
<dbReference type="InterPro" id="IPR003441">
    <property type="entry name" value="NAC-dom"/>
</dbReference>
<dbReference type="InterPro" id="IPR036093">
    <property type="entry name" value="NAC_dom_sf"/>
</dbReference>
<keyword evidence="1" id="KW-0805">Transcription regulation</keyword>
<evidence type="ECO:0000313" key="7">
    <source>
        <dbReference type="Proteomes" id="UP000583929"/>
    </source>
</evidence>
<evidence type="ECO:0000259" key="5">
    <source>
        <dbReference type="PROSITE" id="PS51005"/>
    </source>
</evidence>
<feature type="non-terminal residue" evidence="6">
    <location>
        <position position="97"/>
    </location>
</feature>
<dbReference type="GO" id="GO:0006355">
    <property type="term" value="P:regulation of DNA-templated transcription"/>
    <property type="evidence" value="ECO:0007669"/>
    <property type="project" value="InterPro"/>
</dbReference>
<accession>A0A7J6H0H6</accession>
<feature type="domain" description="NAC" evidence="5">
    <location>
        <begin position="1"/>
        <end position="92"/>
    </location>
</feature>